<accession>A0ABN9UZP0</accession>
<proteinExistence type="predicted"/>
<keyword evidence="3" id="KW-1185">Reference proteome</keyword>
<reference evidence="2" key="1">
    <citation type="submission" date="2023-10" db="EMBL/GenBank/DDBJ databases">
        <authorList>
            <person name="Chen Y."/>
            <person name="Shah S."/>
            <person name="Dougan E. K."/>
            <person name="Thang M."/>
            <person name="Chan C."/>
        </authorList>
    </citation>
    <scope>NUCLEOTIDE SEQUENCE [LARGE SCALE GENOMIC DNA]</scope>
</reference>
<sequence>MFGLTSLVSPPGFRCDPRFSSADHALLGRILPDHQEHVLGLQVTSVSSSTGSTAGPGCDLRDDAQEAELRDDDEADGPSQTRLIRLRPQRCPGGPSAAASPPGPPPRTGAASTKVSL</sequence>
<comment type="caution">
    <text evidence="2">The sequence shown here is derived from an EMBL/GenBank/DDBJ whole genome shotgun (WGS) entry which is preliminary data.</text>
</comment>
<protein>
    <submittedName>
        <fullName evidence="2">Uncharacterized protein</fullName>
    </submittedName>
</protein>
<organism evidence="2 3">
    <name type="scientific">Prorocentrum cordatum</name>
    <dbReference type="NCBI Taxonomy" id="2364126"/>
    <lineage>
        <taxon>Eukaryota</taxon>
        <taxon>Sar</taxon>
        <taxon>Alveolata</taxon>
        <taxon>Dinophyceae</taxon>
        <taxon>Prorocentrales</taxon>
        <taxon>Prorocentraceae</taxon>
        <taxon>Prorocentrum</taxon>
    </lineage>
</organism>
<dbReference type="EMBL" id="CAUYUJ010016336">
    <property type="protein sequence ID" value="CAK0864155.1"/>
    <property type="molecule type" value="Genomic_DNA"/>
</dbReference>
<evidence type="ECO:0000256" key="1">
    <source>
        <dbReference type="SAM" id="MobiDB-lite"/>
    </source>
</evidence>
<gene>
    <name evidence="2" type="ORF">PCOR1329_LOCUS52109</name>
</gene>
<dbReference type="Proteomes" id="UP001189429">
    <property type="component" value="Unassembled WGS sequence"/>
</dbReference>
<feature type="compositionally biased region" description="Low complexity" evidence="1">
    <location>
        <begin position="108"/>
        <end position="117"/>
    </location>
</feature>
<name>A0ABN9UZP0_9DINO</name>
<feature type="region of interest" description="Disordered" evidence="1">
    <location>
        <begin position="67"/>
        <end position="117"/>
    </location>
</feature>
<evidence type="ECO:0000313" key="2">
    <source>
        <dbReference type="EMBL" id="CAK0864155.1"/>
    </source>
</evidence>
<evidence type="ECO:0000313" key="3">
    <source>
        <dbReference type="Proteomes" id="UP001189429"/>
    </source>
</evidence>